<feature type="transmembrane region" description="Helical" evidence="7">
    <location>
        <begin position="108"/>
        <end position="125"/>
    </location>
</feature>
<evidence type="ECO:0000256" key="5">
    <source>
        <dbReference type="ARBA" id="ARBA00022989"/>
    </source>
</evidence>
<proteinExistence type="inferred from homology"/>
<feature type="transmembrane region" description="Helical" evidence="7">
    <location>
        <begin position="494"/>
        <end position="512"/>
    </location>
</feature>
<evidence type="ECO:0000256" key="3">
    <source>
        <dbReference type="ARBA" id="ARBA00022448"/>
    </source>
</evidence>
<dbReference type="Gene3D" id="1.20.1250.20">
    <property type="entry name" value="MFS general substrate transporter like domains"/>
    <property type="match status" value="1"/>
</dbReference>
<dbReference type="PANTHER" id="PTHR12778">
    <property type="entry name" value="SOLUTE CARRIER FAMILY 33 ACETYL-COA TRANSPORTER -RELATED"/>
    <property type="match status" value="1"/>
</dbReference>
<feature type="transmembrane region" description="Helical" evidence="7">
    <location>
        <begin position="303"/>
        <end position="322"/>
    </location>
</feature>
<accession>A0A2N0I1B9</accession>
<feature type="transmembrane region" description="Helical" evidence="7">
    <location>
        <begin position="177"/>
        <end position="195"/>
    </location>
</feature>
<dbReference type="InterPro" id="IPR004752">
    <property type="entry name" value="AmpG_permease/AT-1"/>
</dbReference>
<dbReference type="PANTHER" id="PTHR12778:SF10">
    <property type="entry name" value="MAJOR FACILITATOR SUPERFAMILY DOMAIN-CONTAINING PROTEIN 3"/>
    <property type="match status" value="1"/>
</dbReference>
<protein>
    <submittedName>
        <fullName evidence="8">PAT family beta-lactamase induction signal transducer AmpG</fullName>
    </submittedName>
</protein>
<keyword evidence="9" id="KW-1185">Reference proteome</keyword>
<evidence type="ECO:0000256" key="2">
    <source>
        <dbReference type="ARBA" id="ARBA00008335"/>
    </source>
</evidence>
<keyword evidence="3" id="KW-0813">Transport</keyword>
<feature type="transmembrane region" description="Helical" evidence="7">
    <location>
        <begin position="391"/>
        <end position="413"/>
    </location>
</feature>
<gene>
    <name evidence="8" type="ORF">B0I00_0136</name>
</gene>
<dbReference type="GO" id="GO:0022857">
    <property type="term" value="F:transmembrane transporter activity"/>
    <property type="evidence" value="ECO:0007669"/>
    <property type="project" value="InterPro"/>
</dbReference>
<feature type="transmembrane region" description="Helical" evidence="7">
    <location>
        <begin position="201"/>
        <end position="224"/>
    </location>
</feature>
<feature type="transmembrane region" description="Helical" evidence="7">
    <location>
        <begin position="419"/>
        <end position="440"/>
    </location>
</feature>
<name>A0A2N0I1B9_9SPHN</name>
<feature type="transmembrane region" description="Helical" evidence="7">
    <location>
        <begin position="137"/>
        <end position="157"/>
    </location>
</feature>
<comment type="similarity">
    <text evidence="2">Belongs to the major facilitator superfamily.</text>
</comment>
<sequence>MSVDLIRFLIFAGVLVAVVLVALTSKTFRPYIRKAPLVAFLLGISSGFPLTLLVATMTFWLAKVGIDTATIGFAVALGIPYTIKFLWAPLVDKLHLPFLTKAFGQRRGWLFLIQGLLFVSVWQLGASNPQPGHLGLFAVWALITAFLSATQDIVIDAYRIEILDEEEFAHGTATNQFGYRTGNLIAGAGTIYFASAEGLGLGWATAYGLTAFCIVPAILGALWIGEGRFVDRFAHVSGMSAGQFLTEAVINPFREFLSRHGAFLILAFVLLYKVGDAMGQAMLSPMIVDLGFADLDYISANKIWGFAALIVGSALGAPFILWLGMGRALLISGLMMMLSNIMFMVLAATGNSYWMLVAAIGTENLTSGIGLTVFTTYLSGLSSIAYTATQFALLSSFAGVGRTFMAGPAGIVADKVGWIGFWGFTVVAAIPGMLLLWLLWSKGYVVKGIRQTEGVNEATLKEPIGAGRLAGFALVVVGLVGVLLSQPLKWENATTAIYAAVLVLGAVLAWLGKRRAMVSPESPR</sequence>
<feature type="transmembrane region" description="Helical" evidence="7">
    <location>
        <begin position="6"/>
        <end position="25"/>
    </location>
</feature>
<evidence type="ECO:0000313" key="9">
    <source>
        <dbReference type="Proteomes" id="UP000232587"/>
    </source>
</evidence>
<dbReference type="GO" id="GO:0016020">
    <property type="term" value="C:membrane"/>
    <property type="evidence" value="ECO:0007669"/>
    <property type="project" value="UniProtKB-SubCell"/>
</dbReference>
<dbReference type="InterPro" id="IPR036259">
    <property type="entry name" value="MFS_trans_sf"/>
</dbReference>
<dbReference type="SUPFAM" id="SSF103473">
    <property type="entry name" value="MFS general substrate transporter"/>
    <property type="match status" value="1"/>
</dbReference>
<evidence type="ECO:0000256" key="4">
    <source>
        <dbReference type="ARBA" id="ARBA00022692"/>
    </source>
</evidence>
<dbReference type="InterPro" id="IPR011701">
    <property type="entry name" value="MFS"/>
</dbReference>
<evidence type="ECO:0000256" key="6">
    <source>
        <dbReference type="ARBA" id="ARBA00023136"/>
    </source>
</evidence>
<dbReference type="EMBL" id="PHUF01000002">
    <property type="protein sequence ID" value="PKB24956.1"/>
    <property type="molecule type" value="Genomic_DNA"/>
</dbReference>
<dbReference type="AlphaFoldDB" id="A0A2N0I1B9"/>
<feature type="transmembrane region" description="Helical" evidence="7">
    <location>
        <begin position="469"/>
        <end position="488"/>
    </location>
</feature>
<dbReference type="NCBIfam" id="TIGR00901">
    <property type="entry name" value="2A0125"/>
    <property type="match status" value="1"/>
</dbReference>
<dbReference type="Pfam" id="PF07690">
    <property type="entry name" value="MFS_1"/>
    <property type="match status" value="1"/>
</dbReference>
<comment type="subcellular location">
    <subcellularLocation>
        <location evidence="1">Membrane</location>
        <topology evidence="1">Multi-pass membrane protein</topology>
    </subcellularLocation>
</comment>
<keyword evidence="5 7" id="KW-1133">Transmembrane helix</keyword>
<keyword evidence="4 7" id="KW-0812">Transmembrane</keyword>
<evidence type="ECO:0000313" key="8">
    <source>
        <dbReference type="EMBL" id="PKB24956.1"/>
    </source>
</evidence>
<feature type="transmembrane region" description="Helical" evidence="7">
    <location>
        <begin position="68"/>
        <end position="87"/>
    </location>
</feature>
<keyword evidence="6 7" id="KW-0472">Membrane</keyword>
<comment type="caution">
    <text evidence="8">The sequence shown here is derived from an EMBL/GenBank/DDBJ whole genome shotgun (WGS) entry which is preliminary data.</text>
</comment>
<organism evidence="8 9">
    <name type="scientific">Novosphingobium kunmingense</name>
    <dbReference type="NCBI Taxonomy" id="1211806"/>
    <lineage>
        <taxon>Bacteria</taxon>
        <taxon>Pseudomonadati</taxon>
        <taxon>Pseudomonadota</taxon>
        <taxon>Alphaproteobacteria</taxon>
        <taxon>Sphingomonadales</taxon>
        <taxon>Sphingomonadaceae</taxon>
        <taxon>Novosphingobium</taxon>
    </lineage>
</organism>
<feature type="transmembrane region" description="Helical" evidence="7">
    <location>
        <begin position="262"/>
        <end position="283"/>
    </location>
</feature>
<reference evidence="8 9" key="1">
    <citation type="submission" date="2017-11" db="EMBL/GenBank/DDBJ databases">
        <title>Genomic Encyclopedia of Type Strains, Phase III (KMG-III): the genomes of soil and plant-associated and newly described type strains.</title>
        <authorList>
            <person name="Whitman W."/>
        </authorList>
    </citation>
    <scope>NUCLEOTIDE SEQUENCE [LARGE SCALE GENOMIC DNA]</scope>
    <source>
        <strain evidence="8 9">CGMCC 1.12274</strain>
    </source>
</reference>
<feature type="transmembrane region" description="Helical" evidence="7">
    <location>
        <begin position="353"/>
        <end position="379"/>
    </location>
</feature>
<evidence type="ECO:0000256" key="1">
    <source>
        <dbReference type="ARBA" id="ARBA00004141"/>
    </source>
</evidence>
<dbReference type="RefSeq" id="WP_198519113.1">
    <property type="nucleotide sequence ID" value="NZ_PHUF01000002.1"/>
</dbReference>
<dbReference type="Proteomes" id="UP000232587">
    <property type="component" value="Unassembled WGS sequence"/>
</dbReference>
<feature type="transmembrane region" description="Helical" evidence="7">
    <location>
        <begin position="37"/>
        <end position="62"/>
    </location>
</feature>
<evidence type="ECO:0000256" key="7">
    <source>
        <dbReference type="SAM" id="Phobius"/>
    </source>
</evidence>